<dbReference type="EMBL" id="CAJVQC010091199">
    <property type="protein sequence ID" value="CAG8825857.1"/>
    <property type="molecule type" value="Genomic_DNA"/>
</dbReference>
<evidence type="ECO:0000313" key="1">
    <source>
        <dbReference type="EMBL" id="CAG8825857.1"/>
    </source>
</evidence>
<organism evidence="1 2">
    <name type="scientific">Racocetra persica</name>
    <dbReference type="NCBI Taxonomy" id="160502"/>
    <lineage>
        <taxon>Eukaryota</taxon>
        <taxon>Fungi</taxon>
        <taxon>Fungi incertae sedis</taxon>
        <taxon>Mucoromycota</taxon>
        <taxon>Glomeromycotina</taxon>
        <taxon>Glomeromycetes</taxon>
        <taxon>Diversisporales</taxon>
        <taxon>Gigasporaceae</taxon>
        <taxon>Racocetra</taxon>
    </lineage>
</organism>
<dbReference type="Proteomes" id="UP000789920">
    <property type="component" value="Unassembled WGS sequence"/>
</dbReference>
<proteinExistence type="predicted"/>
<feature type="non-terminal residue" evidence="1">
    <location>
        <position position="1"/>
    </location>
</feature>
<feature type="non-terminal residue" evidence="1">
    <location>
        <position position="67"/>
    </location>
</feature>
<name>A0ACA9S3Y1_9GLOM</name>
<reference evidence="1" key="1">
    <citation type="submission" date="2021-06" db="EMBL/GenBank/DDBJ databases">
        <authorList>
            <person name="Kallberg Y."/>
            <person name="Tangrot J."/>
            <person name="Rosling A."/>
        </authorList>
    </citation>
    <scope>NUCLEOTIDE SEQUENCE</scope>
    <source>
        <strain evidence="1">MA461A</strain>
    </source>
</reference>
<comment type="caution">
    <text evidence="1">The sequence shown here is derived from an EMBL/GenBank/DDBJ whole genome shotgun (WGS) entry which is preliminary data.</text>
</comment>
<accession>A0ACA9S3Y1</accession>
<evidence type="ECO:0000313" key="2">
    <source>
        <dbReference type="Proteomes" id="UP000789920"/>
    </source>
</evidence>
<sequence>TADFEYFVQQIAGVYGVSADEVKVTNWSKGHIFESDLHKLFNQNRIIAYIIQVIEENSGLDLLLSYK</sequence>
<keyword evidence="2" id="KW-1185">Reference proteome</keyword>
<protein>
    <submittedName>
        <fullName evidence="1">27874_t:CDS:1</fullName>
    </submittedName>
</protein>
<gene>
    <name evidence="1" type="ORF">RPERSI_LOCUS26594</name>
</gene>